<organism evidence="1">
    <name type="scientific">uncultured marine phage</name>
    <dbReference type="NCBI Taxonomy" id="707152"/>
    <lineage>
        <taxon>Viruses</taxon>
        <taxon>environmental samples</taxon>
    </lineage>
</organism>
<dbReference type="EMBL" id="OU342829">
    <property type="protein sequence ID" value="CAG7581087.1"/>
    <property type="molecule type" value="Genomic_DNA"/>
</dbReference>
<reference evidence="1" key="1">
    <citation type="submission" date="2021-06" db="EMBL/GenBank/DDBJ databases">
        <authorList>
            <person name="Gannon L."/>
            <person name="Redgwell R T."/>
            <person name="Michniewski S."/>
            <person name="Harrison D C."/>
            <person name="Millard A."/>
        </authorList>
    </citation>
    <scope>NUCLEOTIDE SEQUENCE</scope>
</reference>
<gene>
    <name evidence="1" type="ORF">SLAVMIC_00656</name>
</gene>
<evidence type="ECO:0000313" key="1">
    <source>
        <dbReference type="EMBL" id="CAG7581087.1"/>
    </source>
</evidence>
<accession>A0A8D9CEL1</accession>
<protein>
    <submittedName>
        <fullName evidence="1">Uncharacterized protein</fullName>
    </submittedName>
</protein>
<name>A0A8D9CEL1_9VIRU</name>
<proteinExistence type="predicted"/>
<sequence length="283" mass="30556">MSRKIFGTTEIVNGSLKINGVTGGDGEISYDGQNDRMIFKVDGGTAGYFNQYGNLKSNGVSYNLRRDSVTSTLTVDLDVNEHTIISEATAAGRSTGNVTYEFPDSNDGVENGHIIEIRTLDIDPVGNISVQSSSDGLAISGTSSGTTASISLSSNTSYKYVYSESDNLWYQIADQFRTPIQETITIDNNDSVLGLGRIGQVDDYFIKFSNAGEGGITYTLPQVGEGKELLFRWAGGTTGSVSIERSGSDLVHRLDEITTSTSLIMVENTSARLIYHSGVWYEV</sequence>